<evidence type="ECO:0000313" key="1">
    <source>
        <dbReference type="EMBL" id="KAF2014001.1"/>
    </source>
</evidence>
<dbReference type="EMBL" id="ML978071">
    <property type="protein sequence ID" value="KAF2014001.1"/>
    <property type="molecule type" value="Genomic_DNA"/>
</dbReference>
<dbReference type="RefSeq" id="XP_033382340.1">
    <property type="nucleotide sequence ID" value="XM_033531213.1"/>
</dbReference>
<keyword evidence="2" id="KW-1185">Reference proteome</keyword>
<sequence>MATVATAAPTERRQANPVMGRVTEFKNYQCAIASINTHAVNQSLTGKCIKFTIAAQSVDYYRDVDTCTLDLFSDDNCEKKFITLEDSTCFNNGGFDTFSSAIMRC</sequence>
<gene>
    <name evidence="1" type="ORF">BU24DRAFT_452775</name>
</gene>
<accession>A0A6A5XMG3</accession>
<dbReference type="Proteomes" id="UP000799778">
    <property type="component" value="Unassembled WGS sequence"/>
</dbReference>
<organism evidence="1 2">
    <name type="scientific">Aaosphaeria arxii CBS 175.79</name>
    <dbReference type="NCBI Taxonomy" id="1450172"/>
    <lineage>
        <taxon>Eukaryota</taxon>
        <taxon>Fungi</taxon>
        <taxon>Dikarya</taxon>
        <taxon>Ascomycota</taxon>
        <taxon>Pezizomycotina</taxon>
        <taxon>Dothideomycetes</taxon>
        <taxon>Pleosporomycetidae</taxon>
        <taxon>Pleosporales</taxon>
        <taxon>Pleosporales incertae sedis</taxon>
        <taxon>Aaosphaeria</taxon>
    </lineage>
</organism>
<dbReference type="AlphaFoldDB" id="A0A6A5XMG3"/>
<protein>
    <submittedName>
        <fullName evidence="1">Uncharacterized protein</fullName>
    </submittedName>
</protein>
<reference evidence="1" key="1">
    <citation type="journal article" date="2020" name="Stud. Mycol.">
        <title>101 Dothideomycetes genomes: a test case for predicting lifestyles and emergence of pathogens.</title>
        <authorList>
            <person name="Haridas S."/>
            <person name="Albert R."/>
            <person name="Binder M."/>
            <person name="Bloem J."/>
            <person name="Labutti K."/>
            <person name="Salamov A."/>
            <person name="Andreopoulos B."/>
            <person name="Baker S."/>
            <person name="Barry K."/>
            <person name="Bills G."/>
            <person name="Bluhm B."/>
            <person name="Cannon C."/>
            <person name="Castanera R."/>
            <person name="Culley D."/>
            <person name="Daum C."/>
            <person name="Ezra D."/>
            <person name="Gonzalez J."/>
            <person name="Henrissat B."/>
            <person name="Kuo A."/>
            <person name="Liang C."/>
            <person name="Lipzen A."/>
            <person name="Lutzoni F."/>
            <person name="Magnuson J."/>
            <person name="Mondo S."/>
            <person name="Nolan M."/>
            <person name="Ohm R."/>
            <person name="Pangilinan J."/>
            <person name="Park H.-J."/>
            <person name="Ramirez L."/>
            <person name="Alfaro M."/>
            <person name="Sun H."/>
            <person name="Tritt A."/>
            <person name="Yoshinaga Y."/>
            <person name="Zwiers L.-H."/>
            <person name="Turgeon B."/>
            <person name="Goodwin S."/>
            <person name="Spatafora J."/>
            <person name="Crous P."/>
            <person name="Grigoriev I."/>
        </authorList>
    </citation>
    <scope>NUCLEOTIDE SEQUENCE</scope>
    <source>
        <strain evidence="1">CBS 175.79</strain>
    </source>
</reference>
<name>A0A6A5XMG3_9PLEO</name>
<dbReference type="GeneID" id="54288610"/>
<evidence type="ECO:0000313" key="2">
    <source>
        <dbReference type="Proteomes" id="UP000799778"/>
    </source>
</evidence>
<proteinExistence type="predicted"/>